<accession>A0AAW0JBN6</accession>
<dbReference type="AlphaFoldDB" id="A0AAW0JBN6"/>
<organism evidence="1 2">
    <name type="scientific">Quercus suber</name>
    <name type="common">Cork oak</name>
    <dbReference type="NCBI Taxonomy" id="58331"/>
    <lineage>
        <taxon>Eukaryota</taxon>
        <taxon>Viridiplantae</taxon>
        <taxon>Streptophyta</taxon>
        <taxon>Embryophyta</taxon>
        <taxon>Tracheophyta</taxon>
        <taxon>Spermatophyta</taxon>
        <taxon>Magnoliopsida</taxon>
        <taxon>eudicotyledons</taxon>
        <taxon>Gunneridae</taxon>
        <taxon>Pentapetalae</taxon>
        <taxon>rosids</taxon>
        <taxon>fabids</taxon>
        <taxon>Fagales</taxon>
        <taxon>Fagaceae</taxon>
        <taxon>Quercus</taxon>
    </lineage>
</organism>
<dbReference type="Proteomes" id="UP000237347">
    <property type="component" value="Unassembled WGS sequence"/>
</dbReference>
<protein>
    <submittedName>
        <fullName evidence="1">Uncharacterized protein</fullName>
    </submittedName>
</protein>
<proteinExistence type="predicted"/>
<name>A0AAW0JBN6_QUESU</name>
<evidence type="ECO:0000313" key="2">
    <source>
        <dbReference type="Proteomes" id="UP000237347"/>
    </source>
</evidence>
<keyword evidence="2" id="KW-1185">Reference proteome</keyword>
<evidence type="ECO:0000313" key="1">
    <source>
        <dbReference type="EMBL" id="KAK7823962.1"/>
    </source>
</evidence>
<dbReference type="Pfam" id="PF15054">
    <property type="entry name" value="DUF4535"/>
    <property type="match status" value="1"/>
</dbReference>
<sequence>MGFLGTTFTFMVGTLCGVYICQNYNIRNLRSFADSSLVRAKQIEQTYRKPRSIPKTKSEDDDTKNFPFVFNREGINNWPGVQIHSHNYRIPEAFQNQHETGLKMATKRNYESEYVGCFTVAAIFLEHLPVDIASEQDERHVPIH</sequence>
<gene>
    <name evidence="1" type="ORF">CFP56_034979</name>
</gene>
<comment type="caution">
    <text evidence="1">The sequence shown here is derived from an EMBL/GenBank/DDBJ whole genome shotgun (WGS) entry which is preliminary data.</text>
</comment>
<dbReference type="PANTHER" id="PTHR33528:SF14">
    <property type="entry name" value="SOLUTE CARRIER FAMILY 35 MEMBER A4"/>
    <property type="match status" value="1"/>
</dbReference>
<dbReference type="PANTHER" id="PTHR33528">
    <property type="entry name" value="OS07G0239500 PROTEIN"/>
    <property type="match status" value="1"/>
</dbReference>
<dbReference type="EMBL" id="PKMF04000618">
    <property type="protein sequence ID" value="KAK7823962.1"/>
    <property type="molecule type" value="Genomic_DNA"/>
</dbReference>
<reference evidence="1 2" key="1">
    <citation type="journal article" date="2018" name="Sci. Data">
        <title>The draft genome sequence of cork oak.</title>
        <authorList>
            <person name="Ramos A.M."/>
            <person name="Usie A."/>
            <person name="Barbosa P."/>
            <person name="Barros P.M."/>
            <person name="Capote T."/>
            <person name="Chaves I."/>
            <person name="Simoes F."/>
            <person name="Abreu I."/>
            <person name="Carrasquinho I."/>
            <person name="Faro C."/>
            <person name="Guimaraes J.B."/>
            <person name="Mendonca D."/>
            <person name="Nobrega F."/>
            <person name="Rodrigues L."/>
            <person name="Saibo N.J.M."/>
            <person name="Varela M.C."/>
            <person name="Egas C."/>
            <person name="Matos J."/>
            <person name="Miguel C.M."/>
            <person name="Oliveira M.M."/>
            <person name="Ricardo C.P."/>
            <person name="Goncalves S."/>
        </authorList>
    </citation>
    <scope>NUCLEOTIDE SEQUENCE [LARGE SCALE GENOMIC DNA]</scope>
    <source>
        <strain evidence="2">cv. HL8</strain>
    </source>
</reference>
<dbReference type="InterPro" id="IPR027854">
    <property type="entry name" value="STMP1"/>
</dbReference>